<organism evidence="2 3">
    <name type="scientific">Hymenobacter edaphi</name>
    <dbReference type="NCBI Taxonomy" id="2211146"/>
    <lineage>
        <taxon>Bacteria</taxon>
        <taxon>Pseudomonadati</taxon>
        <taxon>Bacteroidota</taxon>
        <taxon>Cytophagia</taxon>
        <taxon>Cytophagales</taxon>
        <taxon>Hymenobacteraceae</taxon>
        <taxon>Hymenobacter</taxon>
    </lineage>
</organism>
<dbReference type="Proteomes" id="UP000248553">
    <property type="component" value="Unassembled WGS sequence"/>
</dbReference>
<dbReference type="GO" id="GO:0016757">
    <property type="term" value="F:glycosyltransferase activity"/>
    <property type="evidence" value="ECO:0007669"/>
    <property type="project" value="UniProtKB-ARBA"/>
</dbReference>
<accession>A0A328BSA6</accession>
<keyword evidence="3" id="KW-1185">Reference proteome</keyword>
<dbReference type="Pfam" id="PF13579">
    <property type="entry name" value="Glyco_trans_4_4"/>
    <property type="match status" value="1"/>
</dbReference>
<dbReference type="AlphaFoldDB" id="A0A328BSA6"/>
<dbReference type="SUPFAM" id="SSF53756">
    <property type="entry name" value="UDP-Glycosyltransferase/glycogen phosphorylase"/>
    <property type="match status" value="1"/>
</dbReference>
<gene>
    <name evidence="2" type="ORF">DLM85_03750</name>
</gene>
<dbReference type="EMBL" id="QHKM01000001">
    <property type="protein sequence ID" value="RAK69977.1"/>
    <property type="molecule type" value="Genomic_DNA"/>
</dbReference>
<feature type="domain" description="Glycosyltransferase subfamily 4-like N-terminal" evidence="1">
    <location>
        <begin position="18"/>
        <end position="165"/>
    </location>
</feature>
<evidence type="ECO:0000313" key="3">
    <source>
        <dbReference type="Proteomes" id="UP000248553"/>
    </source>
</evidence>
<evidence type="ECO:0000259" key="1">
    <source>
        <dbReference type="Pfam" id="PF13579"/>
    </source>
</evidence>
<proteinExistence type="predicted"/>
<name>A0A328BSA6_9BACT</name>
<keyword evidence="2" id="KW-0808">Transferase</keyword>
<sequence>MLKPTDDTRMYEKFGRTLAGGGYGVIVAGRASQRPPASIGIEQFPLFGGTRLSLARLRAQWRFWQLLYREKPALVVAHAPELLPLTLLWHRFTGKPFLYDVRENYALNIRTQQVYRGLLRRVLAAGVTWMERQAARRAAAVLLAERSYADELPWLPPRRTVVLENKYAPPPGAATSPAPPAMPQAGQPLRLLFSGTISALTGVFDAIAFAEQLRTAWPQLTLTIIGYCQQPAELARLQQLAAAHADWLHLRGGAEPVPHAAIVAEIGRHHLGLLPYREHPSSWRCLPTKLYEYLAAGLPVLIPPNPLWAAEVQHYAAGLVVDFRQPLPQPAALMAQLRSAHFYPQGPVAAARWDSEAPRLLTAVRQALAASTGAATAPP</sequence>
<dbReference type="InterPro" id="IPR028098">
    <property type="entry name" value="Glyco_trans_4-like_N"/>
</dbReference>
<protein>
    <submittedName>
        <fullName evidence="2">Glycosyltransferase</fullName>
    </submittedName>
</protein>
<reference evidence="3" key="1">
    <citation type="submission" date="2018-05" db="EMBL/GenBank/DDBJ databases">
        <authorList>
            <person name="Nie L."/>
        </authorList>
    </citation>
    <scope>NUCLEOTIDE SEQUENCE [LARGE SCALE GENOMIC DNA]</scope>
    <source>
        <strain evidence="3">NL</strain>
    </source>
</reference>
<comment type="caution">
    <text evidence="2">The sequence shown here is derived from an EMBL/GenBank/DDBJ whole genome shotgun (WGS) entry which is preliminary data.</text>
</comment>
<evidence type="ECO:0000313" key="2">
    <source>
        <dbReference type="EMBL" id="RAK69977.1"/>
    </source>
</evidence>
<dbReference type="Gene3D" id="3.40.50.2000">
    <property type="entry name" value="Glycogen Phosphorylase B"/>
    <property type="match status" value="2"/>
</dbReference>